<gene>
    <name evidence="2" type="ORF">ENM60_06180</name>
</gene>
<dbReference type="AlphaFoldDB" id="A0A7J3Y0A8"/>
<name>A0A7J3Y0A8_9CREN</name>
<proteinExistence type="predicted"/>
<feature type="transmembrane region" description="Helical" evidence="1">
    <location>
        <begin position="6"/>
        <end position="28"/>
    </location>
</feature>
<keyword evidence="1" id="KW-1133">Transmembrane helix</keyword>
<dbReference type="Gene3D" id="2.60.40.10">
    <property type="entry name" value="Immunoglobulins"/>
    <property type="match status" value="1"/>
</dbReference>
<keyword evidence="1" id="KW-0812">Transmembrane</keyword>
<organism evidence="2">
    <name type="scientific">Thermogladius calderae</name>
    <dbReference type="NCBI Taxonomy" id="1200300"/>
    <lineage>
        <taxon>Archaea</taxon>
        <taxon>Thermoproteota</taxon>
        <taxon>Thermoprotei</taxon>
        <taxon>Desulfurococcales</taxon>
        <taxon>Desulfurococcaceae</taxon>
        <taxon>Thermogladius</taxon>
    </lineage>
</organism>
<comment type="caution">
    <text evidence="2">The sequence shown here is derived from an EMBL/GenBank/DDBJ whole genome shotgun (WGS) entry which is preliminary data.</text>
</comment>
<accession>A0A7J3Y0A8</accession>
<reference evidence="2" key="1">
    <citation type="journal article" date="2020" name="mSystems">
        <title>Genome- and Community-Level Interaction Insights into Carbon Utilization and Element Cycling Functions of Hydrothermarchaeota in Hydrothermal Sediment.</title>
        <authorList>
            <person name="Zhou Z."/>
            <person name="Liu Y."/>
            <person name="Xu W."/>
            <person name="Pan J."/>
            <person name="Luo Z.H."/>
            <person name="Li M."/>
        </authorList>
    </citation>
    <scope>NUCLEOTIDE SEQUENCE [LARGE SCALE GENOMIC DNA]</scope>
    <source>
        <strain evidence="2">SpSt-110</strain>
    </source>
</reference>
<protein>
    <submittedName>
        <fullName evidence="2">Uncharacterized protein</fullName>
    </submittedName>
</protein>
<dbReference type="EMBL" id="DRYK01000078">
    <property type="protein sequence ID" value="HHP68347.1"/>
    <property type="molecule type" value="Genomic_DNA"/>
</dbReference>
<evidence type="ECO:0000256" key="1">
    <source>
        <dbReference type="SAM" id="Phobius"/>
    </source>
</evidence>
<sequence length="143" mass="14754">MKGIDGLVAAAILLMITVAGGLLIYNYVMNYLSLPQQYANLKIVSAKMIVAGNTPTLSLEVSNLGNIPVNITGVTVYTSSGSYTISGVNAQVPAGTTTTINININNSTITNAIVNSTVVYVSAGYTSSSGSGVTDLVKTPVYQ</sequence>
<dbReference type="InterPro" id="IPR013783">
    <property type="entry name" value="Ig-like_fold"/>
</dbReference>
<evidence type="ECO:0000313" key="2">
    <source>
        <dbReference type="EMBL" id="HHP68347.1"/>
    </source>
</evidence>
<keyword evidence="1" id="KW-0472">Membrane</keyword>